<keyword evidence="3" id="KW-1185">Reference proteome</keyword>
<dbReference type="PANTHER" id="PTHR33112:SF10">
    <property type="entry name" value="TOL"/>
    <property type="match status" value="1"/>
</dbReference>
<dbReference type="Proteomes" id="UP000249757">
    <property type="component" value="Unassembled WGS sequence"/>
</dbReference>
<accession>A0A922T2L9</accession>
<protein>
    <submittedName>
        <fullName evidence="2">HET domain containing protein</fullName>
    </submittedName>
</protein>
<evidence type="ECO:0000313" key="2">
    <source>
        <dbReference type="EMBL" id="KAI1517377.1"/>
    </source>
</evidence>
<sequence length="308" mass="35240">MNKVYRNFTLTLSASGSEDATQGLYFPRDHSLITPLPLCPPFRNFSWHNNRHQQATHTPAPPTWHLLHDHFFGDILQDTPIFRRAWVFQERLLSPRIIHFGKEQLFWECHTSNACETFPDGLRNCLTAPSRFLQKHAYERLQSGTITPQSKEHEIWEHAYTCVTKVLEVDVKCKGDGWGAVESGRVVASGLIRKVRRWETSLFDVWLGVERDEERSDQGSTSPTSDGGVLMLPDEGPYRRSETWGEYLYALLVVRFHDPTISGRCVVILNSVPGLPNTFHRVGVTAFMNGAQVAEWFNNVSLRTITFI</sequence>
<evidence type="ECO:0000313" key="3">
    <source>
        <dbReference type="Proteomes" id="UP000249757"/>
    </source>
</evidence>
<feature type="domain" description="Heterokaryon incompatibility" evidence="1">
    <location>
        <begin position="1"/>
        <end position="90"/>
    </location>
</feature>
<gene>
    <name evidence="2" type="ORF">Ptr86124_004314</name>
</gene>
<evidence type="ECO:0000259" key="1">
    <source>
        <dbReference type="Pfam" id="PF06985"/>
    </source>
</evidence>
<proteinExistence type="predicted"/>
<dbReference type="AlphaFoldDB" id="A0A922T2L9"/>
<name>A0A922T2L9_9PLEO</name>
<organism evidence="2 3">
    <name type="scientific">Pyrenophora tritici-repentis</name>
    <dbReference type="NCBI Taxonomy" id="45151"/>
    <lineage>
        <taxon>Eukaryota</taxon>
        <taxon>Fungi</taxon>
        <taxon>Dikarya</taxon>
        <taxon>Ascomycota</taxon>
        <taxon>Pezizomycotina</taxon>
        <taxon>Dothideomycetes</taxon>
        <taxon>Pleosporomycetidae</taxon>
        <taxon>Pleosporales</taxon>
        <taxon>Pleosporineae</taxon>
        <taxon>Pleosporaceae</taxon>
        <taxon>Pyrenophora</taxon>
    </lineage>
</organism>
<reference evidence="3" key="1">
    <citation type="journal article" date="2022" name="Microb. Genom.">
        <title>A global pangenome for the wheat fungal pathogen Pyrenophora tritici-repentis and prediction of effector protein structural homology.</title>
        <authorList>
            <person name="Moolhuijzen P.M."/>
            <person name="See P.T."/>
            <person name="Shi G."/>
            <person name="Powell H.R."/>
            <person name="Cockram J."/>
            <person name="Jorgensen L.N."/>
            <person name="Benslimane H."/>
            <person name="Strelkov S.E."/>
            <person name="Turner J."/>
            <person name="Liu Z."/>
            <person name="Moffat C.S."/>
        </authorList>
    </citation>
    <scope>NUCLEOTIDE SEQUENCE [LARGE SCALE GENOMIC DNA]</scope>
</reference>
<dbReference type="Pfam" id="PF06985">
    <property type="entry name" value="HET"/>
    <property type="match status" value="1"/>
</dbReference>
<dbReference type="EMBL" id="NRDI02000004">
    <property type="protein sequence ID" value="KAI1517377.1"/>
    <property type="molecule type" value="Genomic_DNA"/>
</dbReference>
<dbReference type="PANTHER" id="PTHR33112">
    <property type="entry name" value="DOMAIN PROTEIN, PUTATIVE-RELATED"/>
    <property type="match status" value="1"/>
</dbReference>
<dbReference type="InterPro" id="IPR010730">
    <property type="entry name" value="HET"/>
</dbReference>
<comment type="caution">
    <text evidence="2">The sequence shown here is derived from an EMBL/GenBank/DDBJ whole genome shotgun (WGS) entry which is preliminary data.</text>
</comment>